<dbReference type="SUPFAM" id="SSF53187">
    <property type="entry name" value="Zn-dependent exopeptidases"/>
    <property type="match status" value="1"/>
</dbReference>
<comment type="catalytic activity">
    <reaction evidence="12">
        <text>N-succinyl-(2S,6S)-2,6-diaminopimelate + H2O = (2S,6S)-2,6-diaminopimelate + succinate</text>
        <dbReference type="Rhea" id="RHEA:22608"/>
        <dbReference type="ChEBI" id="CHEBI:15377"/>
        <dbReference type="ChEBI" id="CHEBI:30031"/>
        <dbReference type="ChEBI" id="CHEBI:57609"/>
        <dbReference type="ChEBI" id="CHEBI:58087"/>
        <dbReference type="EC" id="3.5.1.18"/>
    </reaction>
</comment>
<dbReference type="InterPro" id="IPR050072">
    <property type="entry name" value="Peptidase_M20A"/>
</dbReference>
<evidence type="ECO:0000256" key="2">
    <source>
        <dbReference type="ARBA" id="ARBA00001947"/>
    </source>
</evidence>
<dbReference type="InterPro" id="IPR011650">
    <property type="entry name" value="Peptidase_M20_dimer"/>
</dbReference>
<evidence type="ECO:0000256" key="8">
    <source>
        <dbReference type="ARBA" id="ARBA00022723"/>
    </source>
</evidence>
<dbReference type="PANTHER" id="PTHR43808">
    <property type="entry name" value="ACETYLORNITHINE DEACETYLASE"/>
    <property type="match status" value="1"/>
</dbReference>
<protein>
    <recommendedName>
        <fullName evidence="6">Probable succinyl-diaminopimelate desuccinylase</fullName>
        <ecNumber evidence="5">3.5.1.18</ecNumber>
    </recommendedName>
</protein>
<dbReference type="EC" id="3.5.1.18" evidence="5"/>
<evidence type="ECO:0000256" key="1">
    <source>
        <dbReference type="ARBA" id="ARBA00001941"/>
    </source>
</evidence>
<dbReference type="InterPro" id="IPR010182">
    <property type="entry name" value="ArgE/DapE"/>
</dbReference>
<dbReference type="PANTHER" id="PTHR43808:SF8">
    <property type="entry name" value="PEPTIDASE M20 DIMERISATION DOMAIN-CONTAINING PROTEIN"/>
    <property type="match status" value="1"/>
</dbReference>
<evidence type="ECO:0000313" key="14">
    <source>
        <dbReference type="EMBL" id="PLW76059.1"/>
    </source>
</evidence>
<comment type="similarity">
    <text evidence="4">Belongs to the peptidase M20A family.</text>
</comment>
<comment type="cofactor">
    <cofactor evidence="2">
        <name>Zn(2+)</name>
        <dbReference type="ChEBI" id="CHEBI:29105"/>
    </cofactor>
</comment>
<evidence type="ECO:0000256" key="3">
    <source>
        <dbReference type="ARBA" id="ARBA00005130"/>
    </source>
</evidence>
<comment type="cofactor">
    <cofactor evidence="1">
        <name>Co(2+)</name>
        <dbReference type="ChEBI" id="CHEBI:48828"/>
    </cofactor>
</comment>
<evidence type="ECO:0000256" key="6">
    <source>
        <dbReference type="ARBA" id="ARBA00016853"/>
    </source>
</evidence>
<dbReference type="CDD" id="cd08659">
    <property type="entry name" value="M20_ArgE_DapE-like"/>
    <property type="match status" value="1"/>
</dbReference>
<keyword evidence="7" id="KW-0028">Amino-acid biosynthesis</keyword>
<dbReference type="PROSITE" id="PS00758">
    <property type="entry name" value="ARGE_DAPE_CPG2_1"/>
    <property type="match status" value="1"/>
</dbReference>
<evidence type="ECO:0000313" key="15">
    <source>
        <dbReference type="Proteomes" id="UP000234881"/>
    </source>
</evidence>
<feature type="domain" description="Peptidase M20 dimerisation" evidence="13">
    <location>
        <begin position="171"/>
        <end position="271"/>
    </location>
</feature>
<dbReference type="GO" id="GO:0046872">
    <property type="term" value="F:metal ion binding"/>
    <property type="evidence" value="ECO:0007669"/>
    <property type="project" value="UniProtKB-KW"/>
</dbReference>
<dbReference type="SUPFAM" id="SSF55031">
    <property type="entry name" value="Bacterial exopeptidase dimerisation domain"/>
    <property type="match status" value="1"/>
</dbReference>
<evidence type="ECO:0000256" key="9">
    <source>
        <dbReference type="ARBA" id="ARBA00022801"/>
    </source>
</evidence>
<dbReference type="UniPathway" id="UPA00034">
    <property type="reaction ID" value="UER00021"/>
</dbReference>
<evidence type="ECO:0000256" key="11">
    <source>
        <dbReference type="ARBA" id="ARBA00023285"/>
    </source>
</evidence>
<name>A0A2N5XNG0_9HYPH</name>
<evidence type="ECO:0000256" key="5">
    <source>
        <dbReference type="ARBA" id="ARBA00011921"/>
    </source>
</evidence>
<dbReference type="Gene3D" id="3.40.630.10">
    <property type="entry name" value="Zn peptidases"/>
    <property type="match status" value="1"/>
</dbReference>
<dbReference type="AlphaFoldDB" id="A0A2N5XNG0"/>
<organism evidence="14 15">
    <name type="scientific">Cohaesibacter celericrescens</name>
    <dbReference type="NCBI Taxonomy" id="2067669"/>
    <lineage>
        <taxon>Bacteria</taxon>
        <taxon>Pseudomonadati</taxon>
        <taxon>Pseudomonadota</taxon>
        <taxon>Alphaproteobacteria</taxon>
        <taxon>Hyphomicrobiales</taxon>
        <taxon>Cohaesibacteraceae</taxon>
    </lineage>
</organism>
<dbReference type="InterPro" id="IPR001261">
    <property type="entry name" value="ArgE/DapE_CS"/>
</dbReference>
<dbReference type="PROSITE" id="PS00759">
    <property type="entry name" value="ARGE_DAPE_CPG2_2"/>
    <property type="match status" value="1"/>
</dbReference>
<dbReference type="Pfam" id="PF01546">
    <property type="entry name" value="Peptidase_M20"/>
    <property type="match status" value="1"/>
</dbReference>
<dbReference type="Pfam" id="PF07687">
    <property type="entry name" value="M20_dimer"/>
    <property type="match status" value="1"/>
</dbReference>
<dbReference type="GO" id="GO:0009089">
    <property type="term" value="P:lysine biosynthetic process via diaminopimelate"/>
    <property type="evidence" value="ECO:0007669"/>
    <property type="project" value="UniProtKB-UniPathway"/>
</dbReference>
<dbReference type="NCBIfam" id="TIGR01910">
    <property type="entry name" value="DapE-ArgE"/>
    <property type="match status" value="1"/>
</dbReference>
<dbReference type="GO" id="GO:0009014">
    <property type="term" value="F:succinyl-diaminopimelate desuccinylase activity"/>
    <property type="evidence" value="ECO:0007669"/>
    <property type="project" value="UniProtKB-EC"/>
</dbReference>
<accession>A0A2N5XNG0</accession>
<keyword evidence="8" id="KW-0479">Metal-binding</keyword>
<proteinExistence type="inferred from homology"/>
<gene>
    <name evidence="14" type="ORF">C0081_16635</name>
</gene>
<keyword evidence="9" id="KW-0378">Hydrolase</keyword>
<dbReference type="EMBL" id="PKUQ01000035">
    <property type="protein sequence ID" value="PLW76059.1"/>
    <property type="molecule type" value="Genomic_DNA"/>
</dbReference>
<reference evidence="14 15" key="1">
    <citation type="submission" date="2018-01" db="EMBL/GenBank/DDBJ databases">
        <title>The draft genome sequence of Cohaesibacter sp. H1304.</title>
        <authorList>
            <person name="Wang N.-N."/>
            <person name="Du Z.-J."/>
        </authorList>
    </citation>
    <scope>NUCLEOTIDE SEQUENCE [LARGE SCALE GENOMIC DNA]</scope>
    <source>
        <strain evidence="14 15">H1304</strain>
    </source>
</reference>
<evidence type="ECO:0000256" key="7">
    <source>
        <dbReference type="ARBA" id="ARBA00022605"/>
    </source>
</evidence>
<comment type="pathway">
    <text evidence="3">Amino-acid biosynthesis; L-lysine biosynthesis via DAP pathway; LL-2,6-diaminopimelate from (S)-tetrahydrodipicolinate (succinylase route): step 3/3.</text>
</comment>
<comment type="caution">
    <text evidence="14">The sequence shown here is derived from an EMBL/GenBank/DDBJ whole genome shotgun (WGS) entry which is preliminary data.</text>
</comment>
<dbReference type="Proteomes" id="UP000234881">
    <property type="component" value="Unassembled WGS sequence"/>
</dbReference>
<keyword evidence="10" id="KW-0862">Zinc</keyword>
<keyword evidence="11" id="KW-0170">Cobalt</keyword>
<dbReference type="InterPro" id="IPR002933">
    <property type="entry name" value="Peptidase_M20"/>
</dbReference>
<evidence type="ECO:0000259" key="13">
    <source>
        <dbReference type="Pfam" id="PF07687"/>
    </source>
</evidence>
<evidence type="ECO:0000256" key="4">
    <source>
        <dbReference type="ARBA" id="ARBA00006247"/>
    </source>
</evidence>
<sequence length="368" mass="38858">MELAMNVVDLTKRLVAFDTVNPPGNEVAAMKFCADLLQSAGFDCDLQVFASATRANLIATRGVGSGAAIGFSGHLDTVPLGAADWKYPPYDGIVANGKLYGRGSSDMKGGVAAFICACLDPFTPPGGIAILLTAGEETGCDGAQMLARGKNLPRIGALVVAESTNNALVLGHKGVIWLSILFTGFTAHAAMPEQGVNAIELASRFIARLGDLKLGDAHEVMGKPTYNVGTIQGGLNTNSVPDSCEITLDLRTIPKAQHVELIDKIIALAGDDATISPLLDLPPVWASPDSGWISKVADVVAANTEHIFSPTSVNYFTDASILTPVLGNPPTVILGPGNPRCAHKTDEWVDIERLYQAEIIMKRLIEIW</sequence>
<evidence type="ECO:0000256" key="12">
    <source>
        <dbReference type="ARBA" id="ARBA00051301"/>
    </source>
</evidence>
<dbReference type="InterPro" id="IPR036264">
    <property type="entry name" value="Bact_exopeptidase_dim_dom"/>
</dbReference>
<keyword evidence="15" id="KW-1185">Reference proteome</keyword>
<dbReference type="Gene3D" id="3.30.70.360">
    <property type="match status" value="1"/>
</dbReference>
<evidence type="ECO:0000256" key="10">
    <source>
        <dbReference type="ARBA" id="ARBA00022833"/>
    </source>
</evidence>